<keyword evidence="3" id="KW-1185">Reference proteome</keyword>
<reference evidence="3" key="2">
    <citation type="submission" date="2015-01" db="EMBL/GenBank/DDBJ databases">
        <title>Evolutionary Origins and Diversification of the Mycorrhizal Mutualists.</title>
        <authorList>
            <consortium name="DOE Joint Genome Institute"/>
            <consortium name="Mycorrhizal Genomics Consortium"/>
            <person name="Kohler A."/>
            <person name="Kuo A."/>
            <person name="Nagy L.G."/>
            <person name="Floudas D."/>
            <person name="Copeland A."/>
            <person name="Barry K.W."/>
            <person name="Cichocki N."/>
            <person name="Veneault-Fourrey C."/>
            <person name="LaButti K."/>
            <person name="Lindquist E.A."/>
            <person name="Lipzen A."/>
            <person name="Lundell T."/>
            <person name="Morin E."/>
            <person name="Murat C."/>
            <person name="Riley R."/>
            <person name="Ohm R."/>
            <person name="Sun H."/>
            <person name="Tunlid A."/>
            <person name="Henrissat B."/>
            <person name="Grigoriev I.V."/>
            <person name="Hibbett D.S."/>
            <person name="Martin F."/>
        </authorList>
    </citation>
    <scope>NUCLEOTIDE SEQUENCE [LARGE SCALE GENOMIC DNA]</scope>
    <source>
        <strain evidence="3">LaAM-08-1</strain>
    </source>
</reference>
<name>A0A0C9X2E2_9AGAR</name>
<dbReference type="AlphaFoldDB" id="A0A0C9X2E2"/>
<dbReference type="Proteomes" id="UP000054477">
    <property type="component" value="Unassembled WGS sequence"/>
</dbReference>
<dbReference type="STRING" id="1095629.A0A0C9X2E2"/>
<organism evidence="2 3">
    <name type="scientific">Laccaria amethystina LaAM-08-1</name>
    <dbReference type="NCBI Taxonomy" id="1095629"/>
    <lineage>
        <taxon>Eukaryota</taxon>
        <taxon>Fungi</taxon>
        <taxon>Dikarya</taxon>
        <taxon>Basidiomycota</taxon>
        <taxon>Agaricomycotina</taxon>
        <taxon>Agaricomycetes</taxon>
        <taxon>Agaricomycetidae</taxon>
        <taxon>Agaricales</taxon>
        <taxon>Agaricineae</taxon>
        <taxon>Hydnangiaceae</taxon>
        <taxon>Laccaria</taxon>
    </lineage>
</organism>
<feature type="compositionally biased region" description="Basic residues" evidence="1">
    <location>
        <begin position="160"/>
        <end position="176"/>
    </location>
</feature>
<feature type="region of interest" description="Disordered" evidence="1">
    <location>
        <begin position="31"/>
        <end position="52"/>
    </location>
</feature>
<evidence type="ECO:0000256" key="1">
    <source>
        <dbReference type="SAM" id="MobiDB-lite"/>
    </source>
</evidence>
<dbReference type="HOGENOM" id="CLU_045441_0_1_1"/>
<evidence type="ECO:0000313" key="2">
    <source>
        <dbReference type="EMBL" id="KIJ99235.1"/>
    </source>
</evidence>
<dbReference type="OrthoDB" id="3063862at2759"/>
<evidence type="ECO:0000313" key="3">
    <source>
        <dbReference type="Proteomes" id="UP000054477"/>
    </source>
</evidence>
<feature type="compositionally biased region" description="Basic and acidic residues" evidence="1">
    <location>
        <begin position="137"/>
        <end position="147"/>
    </location>
</feature>
<evidence type="ECO:0008006" key="4">
    <source>
        <dbReference type="Google" id="ProtNLM"/>
    </source>
</evidence>
<proteinExistence type="predicted"/>
<feature type="region of interest" description="Disordered" evidence="1">
    <location>
        <begin position="137"/>
        <end position="184"/>
    </location>
</feature>
<sequence length="404" mass="43769">MPTATNAMLDCVIGPVTAEDEAEFDREYGGAREDVEEVPVPPKKKTRGPGKKNIAAAEGTANTAPDIIKITYTISIYTAAQMKKEAGKRGAAKNTFLQLESTEPWDTVKAQLLIKIDGILKPTTIDFDDYTFSFSRRHEDDSDKENNTDSSGDSDSDGGKKKKKKKEQKDSKKKKLDPKDLPGNAAVSREIGALREKWMCNAAGCENKGSHCYINPVDGAHFALGHDHFKIWASAIQQGPDRATQTRPPLHHKFDAVNAARPGGEEVSQTSLLQQRAAAQKASASLPTSLNIHIHVPDMSKLFQPAAAAAAAAAPLAPALPIIQTISDNPLLVPAHAAAQPSLPLNQFALQFEFSDNIRNTLQGEGFTSSNQLRLISLQELRDMGLKRGEIAVLQEAAGIHWPN</sequence>
<accession>A0A0C9X2E2</accession>
<gene>
    <name evidence="2" type="ORF">K443DRAFT_133151</name>
</gene>
<protein>
    <recommendedName>
        <fullName evidence="4">SAM domain-containing protein</fullName>
    </recommendedName>
</protein>
<reference evidence="2 3" key="1">
    <citation type="submission" date="2014-04" db="EMBL/GenBank/DDBJ databases">
        <authorList>
            <consortium name="DOE Joint Genome Institute"/>
            <person name="Kuo A."/>
            <person name="Kohler A."/>
            <person name="Nagy L.G."/>
            <person name="Floudas D."/>
            <person name="Copeland A."/>
            <person name="Barry K.W."/>
            <person name="Cichocki N."/>
            <person name="Veneault-Fourrey C."/>
            <person name="LaButti K."/>
            <person name="Lindquist E.A."/>
            <person name="Lipzen A."/>
            <person name="Lundell T."/>
            <person name="Morin E."/>
            <person name="Murat C."/>
            <person name="Sun H."/>
            <person name="Tunlid A."/>
            <person name="Henrissat B."/>
            <person name="Grigoriev I.V."/>
            <person name="Hibbett D.S."/>
            <person name="Martin F."/>
            <person name="Nordberg H.P."/>
            <person name="Cantor M.N."/>
            <person name="Hua S.X."/>
        </authorList>
    </citation>
    <scope>NUCLEOTIDE SEQUENCE [LARGE SCALE GENOMIC DNA]</scope>
    <source>
        <strain evidence="2 3">LaAM-08-1</strain>
    </source>
</reference>
<dbReference type="EMBL" id="KN838651">
    <property type="protein sequence ID" value="KIJ99235.1"/>
    <property type="molecule type" value="Genomic_DNA"/>
</dbReference>